<sequence length="144" mass="16188">ETLICDKTRQTYRHDGGSNANLEAYCINKHFSCHPSTVNTSPECQNSHQHFYHHNDPCPRVDKFGIKCSPGKVLKNANGTILADPWCNTTDFRYNNVKSTDIVHCEEPCDLDEVVFKSCGQDKFCYPPIVNTTALACPPNLVLK</sequence>
<accession>A0AAV5UPU7</accession>
<dbReference type="Proteomes" id="UP001432322">
    <property type="component" value="Unassembled WGS sequence"/>
</dbReference>
<dbReference type="AlphaFoldDB" id="A0AAV5UPU7"/>
<dbReference type="EMBL" id="BTSY01000001">
    <property type="protein sequence ID" value="GMT09121.1"/>
    <property type="molecule type" value="Genomic_DNA"/>
</dbReference>
<gene>
    <name evidence="1" type="ORF">PFISCL1PPCAC_418</name>
</gene>
<keyword evidence="2" id="KW-1185">Reference proteome</keyword>
<feature type="non-terminal residue" evidence="1">
    <location>
        <position position="1"/>
    </location>
</feature>
<feature type="non-terminal residue" evidence="1">
    <location>
        <position position="144"/>
    </location>
</feature>
<comment type="caution">
    <text evidence="1">The sequence shown here is derived from an EMBL/GenBank/DDBJ whole genome shotgun (WGS) entry which is preliminary data.</text>
</comment>
<evidence type="ECO:0000313" key="2">
    <source>
        <dbReference type="Proteomes" id="UP001432322"/>
    </source>
</evidence>
<reference evidence="1" key="1">
    <citation type="submission" date="2023-10" db="EMBL/GenBank/DDBJ databases">
        <title>Genome assembly of Pristionchus species.</title>
        <authorList>
            <person name="Yoshida K."/>
            <person name="Sommer R.J."/>
        </authorList>
    </citation>
    <scope>NUCLEOTIDE SEQUENCE</scope>
    <source>
        <strain evidence="1">RS5133</strain>
    </source>
</reference>
<name>A0AAV5UPU7_9BILA</name>
<proteinExistence type="predicted"/>
<organism evidence="1 2">
    <name type="scientific">Pristionchus fissidentatus</name>
    <dbReference type="NCBI Taxonomy" id="1538716"/>
    <lineage>
        <taxon>Eukaryota</taxon>
        <taxon>Metazoa</taxon>
        <taxon>Ecdysozoa</taxon>
        <taxon>Nematoda</taxon>
        <taxon>Chromadorea</taxon>
        <taxon>Rhabditida</taxon>
        <taxon>Rhabditina</taxon>
        <taxon>Diplogasteromorpha</taxon>
        <taxon>Diplogasteroidea</taxon>
        <taxon>Neodiplogasteridae</taxon>
        <taxon>Pristionchus</taxon>
    </lineage>
</organism>
<evidence type="ECO:0000313" key="1">
    <source>
        <dbReference type="EMBL" id="GMT09121.1"/>
    </source>
</evidence>
<protein>
    <submittedName>
        <fullName evidence="1">Uncharacterized protein</fullName>
    </submittedName>
</protein>